<evidence type="ECO:0000256" key="7">
    <source>
        <dbReference type="ARBA" id="ARBA00022527"/>
    </source>
</evidence>
<comment type="function">
    <text evidence="23">Receptor kinase that detects X.oryzae pv. oryzae protein Ax21 to promote innate immunity. Following X.oryzae pv. oryzae protein Ax21 detection, undergoes cleavage, releasing the processed protein kinase Xa21 chain.</text>
</comment>
<dbReference type="SUPFAM" id="SSF52047">
    <property type="entry name" value="RNI-like"/>
    <property type="match status" value="1"/>
</dbReference>
<evidence type="ECO:0000313" key="30">
    <source>
        <dbReference type="EnsemblPlants" id="HORVU.MOREX.r3.6HG0595000.1"/>
    </source>
</evidence>
<dbReference type="AlphaFoldDB" id="F2DJ73"/>
<evidence type="ECO:0000256" key="16">
    <source>
        <dbReference type="ARBA" id="ARBA00022840"/>
    </source>
</evidence>
<keyword evidence="15" id="KW-0418">Kinase</keyword>
<keyword evidence="10" id="KW-0808">Transferase</keyword>
<dbReference type="Gramene" id="HORVU.MOREX.r2.6HG0493050.1">
    <property type="protein sequence ID" value="HORVU.MOREX.r2.6HG0493050.1"/>
    <property type="gene ID" value="HORVU.MOREX.r2.6HG0493050"/>
</dbReference>
<evidence type="ECO:0000256" key="6">
    <source>
        <dbReference type="ARBA" id="ARBA00022475"/>
    </source>
</evidence>
<evidence type="ECO:0000256" key="12">
    <source>
        <dbReference type="ARBA" id="ARBA00022729"/>
    </source>
</evidence>
<evidence type="ECO:0000256" key="13">
    <source>
        <dbReference type="ARBA" id="ARBA00022737"/>
    </source>
</evidence>
<dbReference type="Gene3D" id="3.80.10.10">
    <property type="entry name" value="Ribonuclease Inhibitor"/>
    <property type="match status" value="4"/>
</dbReference>
<dbReference type="GO" id="GO:0005524">
    <property type="term" value="F:ATP binding"/>
    <property type="evidence" value="ECO:0007669"/>
    <property type="project" value="UniProtKB-KW"/>
</dbReference>
<evidence type="ECO:0000256" key="17">
    <source>
        <dbReference type="ARBA" id="ARBA00022989"/>
    </source>
</evidence>
<dbReference type="FunFam" id="3.80.10.10:FF:000383">
    <property type="entry name" value="Leucine-rich repeat receptor protein kinase EMS1"/>
    <property type="match status" value="1"/>
</dbReference>
<evidence type="ECO:0000256" key="19">
    <source>
        <dbReference type="ARBA" id="ARBA00023170"/>
    </source>
</evidence>
<evidence type="ECO:0000256" key="21">
    <source>
        <dbReference type="ARBA" id="ARBA00047899"/>
    </source>
</evidence>
<dbReference type="FunFam" id="3.80.10.10:FF:000101">
    <property type="entry name" value="LRR receptor-like serine/threonine-protein kinase ERECTA"/>
    <property type="match status" value="1"/>
</dbReference>
<evidence type="ECO:0000256" key="14">
    <source>
        <dbReference type="ARBA" id="ARBA00022741"/>
    </source>
</evidence>
<dbReference type="Proteomes" id="UP000011116">
    <property type="component" value="Chromosome 6H"/>
</dbReference>
<reference evidence="29" key="1">
    <citation type="journal article" date="2011" name="Plant Physiol.">
        <title>Comprehensive sequence analysis of 24,783 barley full-length cDNAs derived from 12 clone libraries.</title>
        <authorList>
            <person name="Matsumoto T."/>
            <person name="Tanaka T."/>
            <person name="Sakai H."/>
            <person name="Amano N."/>
            <person name="Kanamori H."/>
            <person name="Kurita K."/>
            <person name="Kikuta A."/>
            <person name="Kamiya K."/>
            <person name="Yamamoto M."/>
            <person name="Ikawa H."/>
            <person name="Fujii N."/>
            <person name="Hori K."/>
            <person name="Itoh T."/>
            <person name="Sato K."/>
        </authorList>
    </citation>
    <scope>NUCLEOTIDE SEQUENCE</scope>
    <source>
        <tissue evidence="29">Shoot and root</tissue>
    </source>
</reference>
<dbReference type="InterPro" id="IPR051809">
    <property type="entry name" value="Plant_receptor-like_S/T_kinase"/>
</dbReference>
<keyword evidence="16" id="KW-0067">ATP-binding</keyword>
<keyword evidence="14" id="KW-0547">Nucleotide-binding</keyword>
<dbReference type="SMART" id="SM00369">
    <property type="entry name" value="LRR_TYP"/>
    <property type="match status" value="8"/>
</dbReference>
<evidence type="ECO:0000256" key="3">
    <source>
        <dbReference type="ARBA" id="ARBA00004479"/>
    </source>
</evidence>
<keyword evidence="20" id="KW-0325">Glycoprotein</keyword>
<keyword evidence="7" id="KW-0723">Serine/threonine-protein kinase</keyword>
<evidence type="ECO:0000256" key="25">
    <source>
        <dbReference type="ARBA" id="ARBA00072040"/>
    </source>
</evidence>
<organism evidence="29">
    <name type="scientific">Hordeum vulgare subsp. vulgare</name>
    <name type="common">Domesticated barley</name>
    <dbReference type="NCBI Taxonomy" id="112509"/>
    <lineage>
        <taxon>Eukaryota</taxon>
        <taxon>Viridiplantae</taxon>
        <taxon>Streptophyta</taxon>
        <taxon>Embryophyta</taxon>
        <taxon>Tracheophyta</taxon>
        <taxon>Spermatophyta</taxon>
        <taxon>Magnoliopsida</taxon>
        <taxon>Liliopsida</taxon>
        <taxon>Poales</taxon>
        <taxon>Poaceae</taxon>
        <taxon>BOP clade</taxon>
        <taxon>Pooideae</taxon>
        <taxon>Triticodae</taxon>
        <taxon>Triticeae</taxon>
        <taxon>Hordeinae</taxon>
        <taxon>Hordeum</taxon>
    </lineage>
</organism>
<dbReference type="InterPro" id="IPR032675">
    <property type="entry name" value="LRR_dom_sf"/>
</dbReference>
<keyword evidence="8" id="KW-0597">Phosphoprotein</keyword>
<reference evidence="30" key="4">
    <citation type="submission" date="2022-01" db="UniProtKB">
        <authorList>
            <consortium name="EnsemblPlants"/>
        </authorList>
    </citation>
    <scope>IDENTIFICATION</scope>
    <source>
        <strain evidence="30">subsp. vulgare</strain>
    </source>
</reference>
<feature type="signal peptide" evidence="27">
    <location>
        <begin position="1"/>
        <end position="27"/>
    </location>
</feature>
<feature type="domain" description="Protein kinase" evidence="28">
    <location>
        <begin position="660"/>
        <end position="964"/>
    </location>
</feature>
<keyword evidence="18 26" id="KW-0472">Membrane</keyword>
<proteinExistence type="evidence at transcript level"/>
<evidence type="ECO:0000256" key="1">
    <source>
        <dbReference type="ARBA" id="ARBA00004162"/>
    </source>
</evidence>
<keyword evidence="19" id="KW-0675">Receptor</keyword>
<evidence type="ECO:0000256" key="20">
    <source>
        <dbReference type="ARBA" id="ARBA00023180"/>
    </source>
</evidence>
<evidence type="ECO:0000256" key="24">
    <source>
        <dbReference type="ARBA" id="ARBA00056628"/>
    </source>
</evidence>
<evidence type="ECO:0000313" key="31">
    <source>
        <dbReference type="Proteomes" id="UP000011116"/>
    </source>
</evidence>
<evidence type="ECO:0000256" key="5">
    <source>
        <dbReference type="ARBA" id="ARBA00012513"/>
    </source>
</evidence>
<evidence type="ECO:0000256" key="4">
    <source>
        <dbReference type="ARBA" id="ARBA00008684"/>
    </source>
</evidence>
<dbReference type="InterPro" id="IPR001611">
    <property type="entry name" value="Leu-rich_rpt"/>
</dbReference>
<dbReference type="GO" id="GO:0005886">
    <property type="term" value="C:plasma membrane"/>
    <property type="evidence" value="ECO:0007669"/>
    <property type="project" value="UniProtKB-SubCell"/>
</dbReference>
<dbReference type="Pfam" id="PF00069">
    <property type="entry name" value="Pkinase"/>
    <property type="match status" value="1"/>
</dbReference>
<feature type="transmembrane region" description="Helical" evidence="26">
    <location>
        <begin position="604"/>
        <end position="626"/>
    </location>
</feature>
<evidence type="ECO:0000256" key="22">
    <source>
        <dbReference type="ARBA" id="ARBA00048679"/>
    </source>
</evidence>
<evidence type="ECO:0000256" key="9">
    <source>
        <dbReference type="ARBA" id="ARBA00022614"/>
    </source>
</evidence>
<dbReference type="InterPro" id="IPR013210">
    <property type="entry name" value="LRR_N_plant-typ"/>
</dbReference>
<dbReference type="Gene3D" id="3.30.200.20">
    <property type="entry name" value="Phosphorylase Kinase, domain 1"/>
    <property type="match status" value="1"/>
</dbReference>
<dbReference type="PROSITE" id="PS00108">
    <property type="entry name" value="PROTEIN_KINASE_ST"/>
    <property type="match status" value="1"/>
</dbReference>
<evidence type="ECO:0000256" key="15">
    <source>
        <dbReference type="ARBA" id="ARBA00022777"/>
    </source>
</evidence>
<dbReference type="EnsemblPlants" id="HORVU.MOREX.r3.6HG0595000.2">
    <property type="protein sequence ID" value="HORVU.MOREX.r3.6HG0595000.2"/>
    <property type="gene ID" value="HORVU.MOREX.r3.6HG0595000"/>
</dbReference>
<comment type="subcellular location">
    <subcellularLocation>
        <location evidence="1">Cell membrane</location>
        <topology evidence="1">Single-pass membrane protein</topology>
    </subcellularLocation>
    <subcellularLocation>
        <location evidence="2">Endoplasmic reticulum membrane</location>
        <topology evidence="2">Single-pass membrane protein</topology>
    </subcellularLocation>
    <subcellularLocation>
        <location evidence="3">Membrane</location>
        <topology evidence="3">Single-pass type I membrane protein</topology>
    </subcellularLocation>
</comment>
<keyword evidence="31" id="KW-1185">Reference proteome</keyword>
<keyword evidence="17 26" id="KW-1133">Transmembrane helix</keyword>
<gene>
    <name evidence="30" type="primary">LOC123406305</name>
</gene>
<evidence type="ECO:0000256" key="18">
    <source>
        <dbReference type="ARBA" id="ARBA00023136"/>
    </source>
</evidence>
<dbReference type="EnsemblPlants" id="HORVU.MOREX.r3.6HG0595000.1">
    <property type="protein sequence ID" value="HORVU.MOREX.r3.6HG0595000.1"/>
    <property type="gene ID" value="HORVU.MOREX.r3.6HG0595000"/>
</dbReference>
<dbReference type="Gene3D" id="1.10.510.10">
    <property type="entry name" value="Transferase(Phosphotransferase) domain 1"/>
    <property type="match status" value="1"/>
</dbReference>
<dbReference type="PANTHER" id="PTHR27008:SF468">
    <property type="entry name" value="OS02G0615500 PROTEIN"/>
    <property type="match status" value="1"/>
</dbReference>
<dbReference type="SUPFAM" id="SSF52058">
    <property type="entry name" value="L domain-like"/>
    <property type="match status" value="1"/>
</dbReference>
<dbReference type="OrthoDB" id="676979at2759"/>
<evidence type="ECO:0000256" key="23">
    <source>
        <dbReference type="ARBA" id="ARBA00054320"/>
    </source>
</evidence>
<dbReference type="SMART" id="SM00220">
    <property type="entry name" value="S_TKc"/>
    <property type="match status" value="1"/>
</dbReference>
<dbReference type="GO" id="GO:0005789">
    <property type="term" value="C:endoplasmic reticulum membrane"/>
    <property type="evidence" value="ECO:0007669"/>
    <property type="project" value="UniProtKB-SubCell"/>
</dbReference>
<dbReference type="GeneID" id="123406305"/>
<evidence type="ECO:0000256" key="27">
    <source>
        <dbReference type="SAM" id="SignalP"/>
    </source>
</evidence>
<dbReference type="PRINTS" id="PR00019">
    <property type="entry name" value="LEURICHRPT"/>
</dbReference>
<keyword evidence="12 27" id="KW-0732">Signal</keyword>
<dbReference type="InterPro" id="IPR003591">
    <property type="entry name" value="Leu-rich_rpt_typical-subtyp"/>
</dbReference>
<protein>
    <recommendedName>
        <fullName evidence="25">Receptor kinase-like protein Xa21</fullName>
        <ecNumber evidence="5">2.7.11.1</ecNumber>
    </recommendedName>
</protein>
<evidence type="ECO:0000259" key="28">
    <source>
        <dbReference type="PROSITE" id="PS50011"/>
    </source>
</evidence>
<name>F2DJ73_HORVV</name>
<keyword evidence="6" id="KW-1003">Cell membrane</keyword>
<dbReference type="EC" id="2.7.11.1" evidence="5"/>
<keyword evidence="13" id="KW-0677">Repeat</keyword>
<reference evidence="30" key="3">
    <citation type="submission" date="2020-10" db="EMBL/GenBank/DDBJ databases">
        <authorList>
            <person name="Scholz U."/>
            <person name="Mascher M."/>
            <person name="Fiebig A."/>
        </authorList>
    </citation>
    <scope>NUCLEOTIDE SEQUENCE [LARGE SCALE GENOMIC DNA]</scope>
    <source>
        <strain evidence="30">cv. Morex</strain>
    </source>
</reference>
<dbReference type="Pfam" id="PF13855">
    <property type="entry name" value="LRR_8"/>
    <property type="match status" value="1"/>
</dbReference>
<dbReference type="SUPFAM" id="SSF56112">
    <property type="entry name" value="Protein kinase-like (PK-like)"/>
    <property type="match status" value="1"/>
</dbReference>
<dbReference type="Gramene" id="HORVU.MOREX.r3.6HG0595000.2">
    <property type="protein sequence ID" value="HORVU.MOREX.r3.6HG0595000.2"/>
    <property type="gene ID" value="HORVU.MOREX.r3.6HG0595000"/>
</dbReference>
<dbReference type="PANTHER" id="PTHR27008">
    <property type="entry name" value="OS04G0122200 PROTEIN"/>
    <property type="match status" value="1"/>
</dbReference>
<feature type="chain" id="PRO_5044730818" description="Receptor kinase-like protein Xa21" evidence="27">
    <location>
        <begin position="28"/>
        <end position="972"/>
    </location>
</feature>
<dbReference type="InterPro" id="IPR011009">
    <property type="entry name" value="Kinase-like_dom_sf"/>
</dbReference>
<dbReference type="Pfam" id="PF08263">
    <property type="entry name" value="LRRNT_2"/>
    <property type="match status" value="1"/>
</dbReference>
<keyword evidence="9" id="KW-0433">Leucine-rich repeat</keyword>
<dbReference type="HOGENOM" id="CLU_000288_22_0_1"/>
<dbReference type="EMBL" id="AK363941">
    <property type="protein sequence ID" value="BAJ95144.1"/>
    <property type="molecule type" value="mRNA"/>
</dbReference>
<dbReference type="PROSITE" id="PS50011">
    <property type="entry name" value="PROTEIN_KINASE_DOM"/>
    <property type="match status" value="1"/>
</dbReference>
<comment type="catalytic activity">
    <reaction evidence="22">
        <text>L-seryl-[protein] + ATP = O-phospho-L-seryl-[protein] + ADP + H(+)</text>
        <dbReference type="Rhea" id="RHEA:17989"/>
        <dbReference type="Rhea" id="RHEA-COMP:9863"/>
        <dbReference type="Rhea" id="RHEA-COMP:11604"/>
        <dbReference type="ChEBI" id="CHEBI:15378"/>
        <dbReference type="ChEBI" id="CHEBI:29999"/>
        <dbReference type="ChEBI" id="CHEBI:30616"/>
        <dbReference type="ChEBI" id="CHEBI:83421"/>
        <dbReference type="ChEBI" id="CHEBI:456216"/>
        <dbReference type="EC" id="2.7.11.1"/>
    </reaction>
</comment>
<keyword evidence="11 26" id="KW-0812">Transmembrane</keyword>
<dbReference type="Pfam" id="PF00560">
    <property type="entry name" value="LRR_1"/>
    <property type="match status" value="10"/>
</dbReference>
<dbReference type="GO" id="GO:0004674">
    <property type="term" value="F:protein serine/threonine kinase activity"/>
    <property type="evidence" value="ECO:0007669"/>
    <property type="project" value="UniProtKB-KW"/>
</dbReference>
<dbReference type="RefSeq" id="XP_044955727.1">
    <property type="nucleotide sequence ID" value="XM_045099792.1"/>
</dbReference>
<evidence type="ECO:0000256" key="10">
    <source>
        <dbReference type="ARBA" id="ARBA00022679"/>
    </source>
</evidence>
<evidence type="ECO:0000256" key="11">
    <source>
        <dbReference type="ARBA" id="ARBA00022692"/>
    </source>
</evidence>
<evidence type="ECO:0000256" key="26">
    <source>
        <dbReference type="SAM" id="Phobius"/>
    </source>
</evidence>
<dbReference type="KEGG" id="hvg:123406305"/>
<dbReference type="SMR" id="F2DJ73"/>
<dbReference type="Gramene" id="HORVU.MOREX.r3.6HG0595000.1">
    <property type="protein sequence ID" value="HORVU.MOREX.r3.6HG0595000.1"/>
    <property type="gene ID" value="HORVU.MOREX.r3.6HG0595000"/>
</dbReference>
<comment type="similarity">
    <text evidence="4">Belongs to the protein kinase superfamily. Ser/Thr protein kinase family.</text>
</comment>
<dbReference type="InterPro" id="IPR000719">
    <property type="entry name" value="Prot_kinase_dom"/>
</dbReference>
<dbReference type="InterPro" id="IPR008271">
    <property type="entry name" value="Ser/Thr_kinase_AS"/>
</dbReference>
<dbReference type="PROSITE" id="PS51450">
    <property type="entry name" value="LRR"/>
    <property type="match status" value="1"/>
</dbReference>
<reference evidence="31" key="2">
    <citation type="journal article" date="2012" name="Nature">
        <title>A physical, genetic and functional sequence assembly of the barley genome.</title>
        <authorList>
            <consortium name="The International Barley Genome Sequencing Consortium"/>
            <person name="Mayer K.F."/>
            <person name="Waugh R."/>
            <person name="Brown J.W."/>
            <person name="Schulman A."/>
            <person name="Langridge P."/>
            <person name="Platzer M."/>
            <person name="Fincher G.B."/>
            <person name="Muehlbauer G.J."/>
            <person name="Sato K."/>
            <person name="Close T.J."/>
            <person name="Wise R.P."/>
            <person name="Stein N."/>
        </authorList>
    </citation>
    <scope>NUCLEOTIDE SEQUENCE [LARGE SCALE GENOMIC DNA]</scope>
    <source>
        <strain evidence="31">cv. Morex</strain>
    </source>
</reference>
<evidence type="ECO:0000256" key="2">
    <source>
        <dbReference type="ARBA" id="ARBA00004389"/>
    </source>
</evidence>
<comment type="catalytic activity">
    <reaction evidence="21">
        <text>L-threonyl-[protein] + ATP = O-phospho-L-threonyl-[protein] + ADP + H(+)</text>
        <dbReference type="Rhea" id="RHEA:46608"/>
        <dbReference type="Rhea" id="RHEA-COMP:11060"/>
        <dbReference type="Rhea" id="RHEA-COMP:11605"/>
        <dbReference type="ChEBI" id="CHEBI:15378"/>
        <dbReference type="ChEBI" id="CHEBI:30013"/>
        <dbReference type="ChEBI" id="CHEBI:30616"/>
        <dbReference type="ChEBI" id="CHEBI:61977"/>
        <dbReference type="ChEBI" id="CHEBI:456216"/>
        <dbReference type="EC" id="2.7.11.1"/>
    </reaction>
</comment>
<dbReference type="FunFam" id="1.10.510.10:FF:000358">
    <property type="entry name" value="Putative leucine-rich repeat receptor-like serine/threonine-protein kinase"/>
    <property type="match status" value="1"/>
</dbReference>
<accession>F2DJ73</accession>
<comment type="function">
    <text evidence="24">The processed protein kinase Xa21 chain released by protein cleavage after X.oryzae pv. oryzae protein Ax21 detection translocates into the nucleus where it can bind and regulate WRKY62, a transcription factor. Confers resistance to the bacterial pathogen X.oryzae pv. oryzae (Xoo).</text>
</comment>
<sequence length="972" mass="106770">MAARRSLNLTSLVLTSLLLLFYGAGNADCFVTHNNSTERRSLLDFKDAITQDPTGIFSSWNDSIQYCMWPGVNCSLKHPGRVTALNLESLKLAGQISPSLGNLTFLRQLLLGTNLLQGSIPETLTNCSKLVVLNLAVNMLVGSIPRNIGFLSNLQFMDLSNNTLTGNIPSTISNITHLTQISLAANQLEGSIPEEFGQLTYIERVYLGGNGLTGRVPIALFNLSYLQILDLSINMLSGRLPSEITGDMMLNLQFLLLGNNKFEGDIPGSLGNASQLTRVDFSLNSFTGLIPSSLGKLNYLEYLNLDQNKLEARDSQSWEFLSALSTCPLTTLTLYGNQLHGVIPNSLGNLSITLEQLNLGANNLSGVVPPGIGKYHNLFSLTLSYNNLTGTIEKWIGTLKNLQGLDLEGNNFNGSIPYSIGNLTKLISLDISKNQFDGVMPTSMGSFRQLTHLDLSYNNIQGSIPLQVSNLKTLTELHLSSNKLTGEIPKNLDQCYNLITIQMDQNMLIGNIPTSFGNLKVLNMLNLSHNNLSGTIPLDLNELQQLRTLDLSYNHLKGEIPRNGVFEDAAGISLDGNWGLCGGAPNLHMSSCLVGSQKSRRQYYLVKILIPIFGFMSLALLIVFILTEKKRRRKYTSQLPFGKEFLKVSHKDLEEATENFSESNLIGKGSCGSVYKGKLGHNKMEVAVKVFDLGMHGAEKSFLAECEAVRNIQHRNLLPIITVCSTADTTGNAFKALVYELMPNGNLETWLHHNGDGKDRKPLGFMKRISIALNIADVLHYLHHDIGTPIIHCDLKPSNILLDHDMIAYLGDFGIARFFRDSRLTSRGESSSNGLRGTIGYIPPEYAGGGRPSTCGDAYSFGVLLLEMLTGKRPTDSMFGNGVNIINFVDKNFPEKLFDIIDIPLQEECKAYTTPGKMVTENMVYQCLLSLVQVALSCTREIPSERMNMKEAGTRLSGTNASYLAGKDKYAS</sequence>
<dbReference type="FunFam" id="3.30.200.20:FF:000432">
    <property type="entry name" value="LRR receptor-like serine/threonine-protein kinase EFR"/>
    <property type="match status" value="1"/>
</dbReference>
<evidence type="ECO:0000313" key="29">
    <source>
        <dbReference type="EMBL" id="BAJ95144.1"/>
    </source>
</evidence>
<dbReference type="FunFam" id="3.80.10.10:FF:000288">
    <property type="entry name" value="LRR receptor-like serine/threonine-protein kinase EFR"/>
    <property type="match status" value="1"/>
</dbReference>
<evidence type="ECO:0000256" key="8">
    <source>
        <dbReference type="ARBA" id="ARBA00022553"/>
    </source>
</evidence>